<dbReference type="RefSeq" id="WP_006828064.1">
    <property type="nucleotide sequence ID" value="NZ_AJYB01000002.1"/>
</dbReference>
<name>A0AA87IPQ1_9BACL</name>
<keyword evidence="8" id="KW-0966">Cell projection</keyword>
<dbReference type="PANTHER" id="PTHR30288">
    <property type="entry name" value="FLAGELLAR CAP/ASSEMBLY PROTEIN FLID"/>
    <property type="match status" value="1"/>
</dbReference>
<dbReference type="Proteomes" id="UP000004725">
    <property type="component" value="Unassembled WGS sequence"/>
</dbReference>
<dbReference type="InterPro" id="IPR040026">
    <property type="entry name" value="FliD"/>
</dbReference>
<dbReference type="EMBL" id="AJYB01000002">
    <property type="protein sequence ID" value="EIM08466.1"/>
    <property type="molecule type" value="Genomic_DNA"/>
</dbReference>
<dbReference type="GO" id="GO:0007155">
    <property type="term" value="P:cell adhesion"/>
    <property type="evidence" value="ECO:0007669"/>
    <property type="project" value="InterPro"/>
</dbReference>
<dbReference type="GO" id="GO:0005576">
    <property type="term" value="C:extracellular region"/>
    <property type="evidence" value="ECO:0007669"/>
    <property type="project" value="UniProtKB-SubCell"/>
</dbReference>
<keyword evidence="8" id="KW-0282">Flagellum</keyword>
<dbReference type="Pfam" id="PF07195">
    <property type="entry name" value="FliD_C"/>
    <property type="match status" value="1"/>
</dbReference>
<comment type="subunit">
    <text evidence="2 5">Homopentamer.</text>
</comment>
<evidence type="ECO:0000256" key="3">
    <source>
        <dbReference type="ARBA" id="ARBA00023054"/>
    </source>
</evidence>
<evidence type="ECO:0000256" key="1">
    <source>
        <dbReference type="ARBA" id="ARBA00009764"/>
    </source>
</evidence>
<gene>
    <name evidence="8" type="ORF">A1A1_00170</name>
</gene>
<dbReference type="GO" id="GO:0009421">
    <property type="term" value="C:bacterial-type flagellum filament cap"/>
    <property type="evidence" value="ECO:0007669"/>
    <property type="project" value="InterPro"/>
</dbReference>
<reference evidence="8 9" key="1">
    <citation type="journal article" date="2012" name="J. Bacteriol.">
        <title>Genome Sequence of the Antarctic Psychrophile Bacterium Planococcus antarcticus DSM 14505.</title>
        <authorList>
            <person name="Margolles A."/>
            <person name="Gueimonde M."/>
            <person name="Sanchez B."/>
        </authorList>
    </citation>
    <scope>NUCLEOTIDE SEQUENCE [LARGE SCALE GENOMIC DNA]</scope>
    <source>
        <strain evidence="8 9">DSM 14505</strain>
    </source>
</reference>
<evidence type="ECO:0000259" key="7">
    <source>
        <dbReference type="Pfam" id="PF07195"/>
    </source>
</evidence>
<evidence type="ECO:0000256" key="4">
    <source>
        <dbReference type="ARBA" id="ARBA00023143"/>
    </source>
</evidence>
<comment type="caution">
    <text evidence="8">The sequence shown here is derived from an EMBL/GenBank/DDBJ whole genome shotgun (WGS) entry which is preliminary data.</text>
</comment>
<evidence type="ECO:0000256" key="2">
    <source>
        <dbReference type="ARBA" id="ARBA00011255"/>
    </source>
</evidence>
<evidence type="ECO:0000256" key="5">
    <source>
        <dbReference type="RuleBase" id="RU362066"/>
    </source>
</evidence>
<dbReference type="AlphaFoldDB" id="A0AA87IPQ1"/>
<proteinExistence type="inferred from homology"/>
<feature type="coiled-coil region" evidence="5">
    <location>
        <begin position="453"/>
        <end position="480"/>
    </location>
</feature>
<sequence length="510" mass="55304">MRVGGIASGMDTESIVKDMMKIQKMPLDKLMQQKTYTGWQQEAVRETNLTMSNLRTSASSLRLQSSFNSYSATSPNPTSFSVATTPTAMSGSYRVEVVSVASAGKLNSSATIMKPAVTDPDGTVTTVARAAKSTDQIGIAGKVIINGTGDATKDATVEITAGMTYTEVAKKLQDSTIGKVPELRVSFDDTTSRFFIATKGMGSEQAFTMDFTAEDGTTANADLANKIINNGTATATADGATDGAIKFDGIEVTGLKTNQTTVNGLTINLLQTGAETIVNVQSNPEKPLAMIKDFVDKYNETIENLQKQIIEKRYPDFQPLSDEQKKDLTEKEIELWEEKARSGLLRNDPVLKSAMQDLRRAFMDNVSGIADGNISHLSQIGINTGSYTEGGKLFIDDKKLSEALANKPDEVMALFTTRDAAGNGVGVRVYDTLNAVVKNLSAKAGSSSSSIDNSTLSKKIKQMDEEISRWQDRLARVEDRYWKQFTAMEKALSQMNSQSTWMQQSLFGGS</sequence>
<evidence type="ECO:0000313" key="9">
    <source>
        <dbReference type="Proteomes" id="UP000004725"/>
    </source>
</evidence>
<feature type="domain" description="Flagellar hook-associated protein 2 C-terminal" evidence="7">
    <location>
        <begin position="240"/>
        <end position="497"/>
    </location>
</feature>
<dbReference type="Pfam" id="PF02465">
    <property type="entry name" value="FliD_N"/>
    <property type="match status" value="1"/>
</dbReference>
<dbReference type="PANTHER" id="PTHR30288:SF0">
    <property type="entry name" value="FLAGELLAR HOOK-ASSOCIATED PROTEIN 2"/>
    <property type="match status" value="1"/>
</dbReference>
<accession>A0AA87IPQ1</accession>
<keyword evidence="4 5" id="KW-0975">Bacterial flagellum</keyword>
<dbReference type="GO" id="GO:0071973">
    <property type="term" value="P:bacterial-type flagellum-dependent cell motility"/>
    <property type="evidence" value="ECO:0007669"/>
    <property type="project" value="TreeGrafter"/>
</dbReference>
<evidence type="ECO:0000259" key="6">
    <source>
        <dbReference type="Pfam" id="PF02465"/>
    </source>
</evidence>
<comment type="subcellular location">
    <subcellularLocation>
        <location evidence="5">Secreted</location>
    </subcellularLocation>
    <subcellularLocation>
        <location evidence="5">Bacterial flagellum</location>
    </subcellularLocation>
</comment>
<feature type="domain" description="Flagellar hook-associated protein 2 N-terminal" evidence="6">
    <location>
        <begin position="8"/>
        <end position="103"/>
    </location>
</feature>
<dbReference type="GO" id="GO:0009424">
    <property type="term" value="C:bacterial-type flagellum hook"/>
    <property type="evidence" value="ECO:0007669"/>
    <property type="project" value="UniProtKB-UniRule"/>
</dbReference>
<keyword evidence="3 5" id="KW-0175">Coiled coil</keyword>
<comment type="similarity">
    <text evidence="1 5">Belongs to the FliD family.</text>
</comment>
<keyword evidence="8" id="KW-0969">Cilium</keyword>
<dbReference type="InterPro" id="IPR010809">
    <property type="entry name" value="FliD_C"/>
</dbReference>
<organism evidence="8 9">
    <name type="scientific">Planococcus antarcticus DSM 14505</name>
    <dbReference type="NCBI Taxonomy" id="1185653"/>
    <lineage>
        <taxon>Bacteria</taxon>
        <taxon>Bacillati</taxon>
        <taxon>Bacillota</taxon>
        <taxon>Bacilli</taxon>
        <taxon>Bacillales</taxon>
        <taxon>Caryophanaceae</taxon>
        <taxon>Planococcus</taxon>
    </lineage>
</organism>
<comment type="function">
    <text evidence="5">Required for morphogenesis and for the elongation of the flagellar filament by facilitating polymerization of the flagellin monomers at the tip of growing filament. Forms a capping structure, which prevents flagellin subunits (transported through the central channel of the flagellum) from leaking out without polymerization at the distal end.</text>
</comment>
<protein>
    <recommendedName>
        <fullName evidence="5">Flagellar hook-associated protein 2</fullName>
        <shortName evidence="5">HAP2</shortName>
    </recommendedName>
    <alternativeName>
        <fullName evidence="5">Flagellar cap protein</fullName>
    </alternativeName>
</protein>
<dbReference type="InterPro" id="IPR003481">
    <property type="entry name" value="FliD_N"/>
</dbReference>
<keyword evidence="5" id="KW-0964">Secreted</keyword>
<evidence type="ECO:0000313" key="8">
    <source>
        <dbReference type="EMBL" id="EIM08466.1"/>
    </source>
</evidence>